<dbReference type="GO" id="GO:0000981">
    <property type="term" value="F:DNA-binding transcription factor activity, RNA polymerase II-specific"/>
    <property type="evidence" value="ECO:0007669"/>
    <property type="project" value="InterPro"/>
</dbReference>
<sequence>MTGPSLSQLLDNRPQSSNSHQQHQQQLPQSFIQPTDMSRSVPFGLPMAAIQPPPVPSPSTSSTAGQTQTSPASAPSASSEPEASQSQPRKKDPSQGNLYACRDCGRSYSRPEHLVRHVQTHTLGRRFACEICSKTFARKDLLRRHVANHANDTAAKRRRVVAAAGSGRVSYACRPCAAARVKCEEAKPCKRCTSRGLECVLSEAGEAATQHLNSLSEKIHIIQEHFPGSNNGDPSATHDESQLPTPDTGPEQGPAEPMPQFTPQHQQPQPPPPMRNDPNHVPFFDFLRDVLFDTPTEINNRPVDNQSNMAVLDFCSNNSLELTDMDFGLLDYWNLDPLADGSAPMMPMNDFGLRPETANEISQMRQNLVKVWTESPWRWQPRQHIDTGFGQLGDLPVSARDTASLNIQGRGKGLERVTREKLDHTSRDKVLAMMLATCRSDSISQRVAGSFPTSEFMETMIHIFLASQACMVTGWLHFPTMKLNSRYPEWIAGAAAAGAVISSVPTLTKFGYAVQEAVRISMPSRFEEDNLAIHDIGLLQAYVLWQDIGLWSGNRRKMEISECHLVIPVTMLRYRGKFQRSYYPMMHVYPDDTGEELQAKWKTWIAREEWRRLVFHCYIRESQVTMTTLTNPCMSYSELTLPLPEPKELWFAKTAEEWKQQYILRHGGQTKRPPCIGDVLRDIHLLRANANRIDTQLSIAAYIHGYWSLILEYRQMCAVHRVRSYTLTPATAASMLLNQRHQELLKDLQTFQLVASDWNAVTPQEHMMLNLLLMNLHISLDDLQLFSGKEGEDQARRIYPILQQWASGSDARSAAWYAGQVLRYAKEFPEDHIVGFYAVACHHAALALWTYGVIGRANGRQPFTGNTVAEMVELDGPDSLAAHRFIGFEQGNPVIRGPKSARDGSVQLASLKSTRTCMTVVQDILRANVSNPKHGTPHIIENLCGLIQKLGDAAWAVGLS</sequence>
<dbReference type="InterPro" id="IPR013087">
    <property type="entry name" value="Znf_C2H2_type"/>
</dbReference>
<evidence type="ECO:0000256" key="9">
    <source>
        <dbReference type="ARBA" id="ARBA00039490"/>
    </source>
</evidence>
<dbReference type="EMBL" id="CDHN01000008">
    <property type="protein sequence ID" value="CEJ94978.1"/>
    <property type="molecule type" value="Genomic_DNA"/>
</dbReference>
<dbReference type="Proteomes" id="UP000039046">
    <property type="component" value="Unassembled WGS sequence"/>
</dbReference>
<dbReference type="PROSITE" id="PS00028">
    <property type="entry name" value="ZINC_FINGER_C2H2_1"/>
    <property type="match status" value="2"/>
</dbReference>
<dbReference type="FunFam" id="3.30.160.60:FF:000340">
    <property type="entry name" value="zinc finger protein 473 isoform X1"/>
    <property type="match status" value="1"/>
</dbReference>
<dbReference type="InterPro" id="IPR036864">
    <property type="entry name" value="Zn2-C6_fun-type_DNA-bd_sf"/>
</dbReference>
<dbReference type="InterPro" id="IPR007219">
    <property type="entry name" value="XnlR_reg_dom"/>
</dbReference>
<dbReference type="GO" id="GO:0003677">
    <property type="term" value="F:DNA binding"/>
    <property type="evidence" value="ECO:0007669"/>
    <property type="project" value="InterPro"/>
</dbReference>
<dbReference type="PROSITE" id="PS50048">
    <property type="entry name" value="ZN2_CY6_FUNGAL_2"/>
    <property type="match status" value="1"/>
</dbReference>
<dbReference type="AlphaFoldDB" id="A0A0A1TS84"/>
<dbReference type="PANTHER" id="PTHR47660">
    <property type="entry name" value="TRANSCRIPTION FACTOR WITH C2H2 AND ZN(2)-CYS(6) DNA BINDING DOMAIN (EUROFUNG)-RELATED-RELATED"/>
    <property type="match status" value="1"/>
</dbReference>
<dbReference type="SUPFAM" id="SSF57701">
    <property type="entry name" value="Zn2/Cys6 DNA-binding domain"/>
    <property type="match status" value="1"/>
</dbReference>
<dbReference type="Gene3D" id="3.30.160.60">
    <property type="entry name" value="Classic Zinc Finger"/>
    <property type="match status" value="1"/>
</dbReference>
<feature type="region of interest" description="Disordered" evidence="11">
    <location>
        <begin position="1"/>
        <end position="97"/>
    </location>
</feature>
<feature type="domain" description="C2H2-type" evidence="13">
    <location>
        <begin position="99"/>
        <end position="126"/>
    </location>
</feature>
<evidence type="ECO:0000256" key="8">
    <source>
        <dbReference type="ARBA" id="ARBA00038089"/>
    </source>
</evidence>
<evidence type="ECO:0000259" key="13">
    <source>
        <dbReference type="PROSITE" id="PS50157"/>
    </source>
</evidence>
<dbReference type="OrthoDB" id="40579at2759"/>
<dbReference type="HOGENOM" id="CLU_003487_0_1_1"/>
<reference evidence="14 15" key="1">
    <citation type="journal article" date="2015" name="Genome Announc.">
        <title>Draft Genome Sequence and Gene Annotation of the Entomopathogenic Fungus Verticillium hemipterigenum.</title>
        <authorList>
            <person name="Horn F."/>
            <person name="Habel A."/>
            <person name="Scharf D.H."/>
            <person name="Dworschak J."/>
            <person name="Brakhage A.A."/>
            <person name="Guthke R."/>
            <person name="Hertweck C."/>
            <person name="Linde J."/>
        </authorList>
    </citation>
    <scope>NUCLEOTIDE SEQUENCE [LARGE SCALE GENOMIC DNA]</scope>
</reference>
<feature type="compositionally biased region" description="Polar residues" evidence="11">
    <location>
        <begin position="1"/>
        <end position="10"/>
    </location>
</feature>
<evidence type="ECO:0000256" key="2">
    <source>
        <dbReference type="ARBA" id="ARBA00022737"/>
    </source>
</evidence>
<evidence type="ECO:0000256" key="1">
    <source>
        <dbReference type="ARBA" id="ARBA00022723"/>
    </source>
</evidence>
<feature type="compositionally biased region" description="Low complexity" evidence="11">
    <location>
        <begin position="58"/>
        <end position="87"/>
    </location>
</feature>
<dbReference type="SMART" id="SM00355">
    <property type="entry name" value="ZnF_C2H2"/>
    <property type="match status" value="2"/>
</dbReference>
<proteinExistence type="inferred from homology"/>
<evidence type="ECO:0000256" key="4">
    <source>
        <dbReference type="ARBA" id="ARBA00022833"/>
    </source>
</evidence>
<gene>
    <name evidence="14" type="ORF">VHEMI10482</name>
</gene>
<dbReference type="SMART" id="SM00066">
    <property type="entry name" value="GAL4"/>
    <property type="match status" value="1"/>
</dbReference>
<keyword evidence="3 10" id="KW-0863">Zinc-finger</keyword>
<dbReference type="GO" id="GO:0005634">
    <property type="term" value="C:nucleus"/>
    <property type="evidence" value="ECO:0007669"/>
    <property type="project" value="UniProtKB-ARBA"/>
</dbReference>
<organism evidence="14 15">
    <name type="scientific">[Torrubiella] hemipterigena</name>
    <dbReference type="NCBI Taxonomy" id="1531966"/>
    <lineage>
        <taxon>Eukaryota</taxon>
        <taxon>Fungi</taxon>
        <taxon>Dikarya</taxon>
        <taxon>Ascomycota</taxon>
        <taxon>Pezizomycotina</taxon>
        <taxon>Sordariomycetes</taxon>
        <taxon>Hypocreomycetidae</taxon>
        <taxon>Hypocreales</taxon>
        <taxon>Clavicipitaceae</taxon>
        <taxon>Clavicipitaceae incertae sedis</taxon>
        <taxon>'Torrubiella' clade</taxon>
    </lineage>
</organism>
<dbReference type="Pfam" id="PF00172">
    <property type="entry name" value="Zn_clus"/>
    <property type="match status" value="1"/>
</dbReference>
<evidence type="ECO:0000256" key="5">
    <source>
        <dbReference type="ARBA" id="ARBA00023015"/>
    </source>
</evidence>
<evidence type="ECO:0000313" key="14">
    <source>
        <dbReference type="EMBL" id="CEJ94978.1"/>
    </source>
</evidence>
<feature type="compositionally biased region" description="Low complexity" evidence="11">
    <location>
        <begin position="258"/>
        <end position="267"/>
    </location>
</feature>
<dbReference type="CDD" id="cd00067">
    <property type="entry name" value="GAL4"/>
    <property type="match status" value="1"/>
</dbReference>
<evidence type="ECO:0000313" key="15">
    <source>
        <dbReference type="Proteomes" id="UP000039046"/>
    </source>
</evidence>
<dbReference type="Gene3D" id="4.10.240.10">
    <property type="entry name" value="Zn(2)-C6 fungal-type DNA-binding domain"/>
    <property type="match status" value="1"/>
</dbReference>
<dbReference type="SUPFAM" id="SSF57667">
    <property type="entry name" value="beta-beta-alpha zinc fingers"/>
    <property type="match status" value="1"/>
</dbReference>
<keyword evidence="7" id="KW-0539">Nucleus</keyword>
<dbReference type="PROSITE" id="PS00463">
    <property type="entry name" value="ZN2_CY6_FUNGAL_1"/>
    <property type="match status" value="1"/>
</dbReference>
<dbReference type="GO" id="GO:0008270">
    <property type="term" value="F:zinc ion binding"/>
    <property type="evidence" value="ECO:0007669"/>
    <property type="project" value="UniProtKB-KW"/>
</dbReference>
<evidence type="ECO:0000256" key="3">
    <source>
        <dbReference type="ARBA" id="ARBA00022771"/>
    </source>
</evidence>
<dbReference type="InterPro" id="IPR036236">
    <property type="entry name" value="Znf_C2H2_sf"/>
</dbReference>
<keyword evidence="4" id="KW-0862">Zinc</keyword>
<dbReference type="Pfam" id="PF04082">
    <property type="entry name" value="Fungal_trans"/>
    <property type="match status" value="1"/>
</dbReference>
<keyword evidence="15" id="KW-1185">Reference proteome</keyword>
<evidence type="ECO:0000256" key="11">
    <source>
        <dbReference type="SAM" id="MobiDB-lite"/>
    </source>
</evidence>
<feature type="compositionally biased region" description="Low complexity" evidence="11">
    <location>
        <begin position="14"/>
        <end position="30"/>
    </location>
</feature>
<dbReference type="Pfam" id="PF00096">
    <property type="entry name" value="zf-C2H2"/>
    <property type="match status" value="2"/>
</dbReference>
<keyword evidence="5" id="KW-0805">Transcription regulation</keyword>
<feature type="domain" description="C2H2-type" evidence="13">
    <location>
        <begin position="127"/>
        <end position="154"/>
    </location>
</feature>
<accession>A0A0A1TS84</accession>
<dbReference type="InterPro" id="IPR001138">
    <property type="entry name" value="Zn2Cys6_DnaBD"/>
</dbReference>
<keyword evidence="2" id="KW-0677">Repeat</keyword>
<name>A0A0A1TS84_9HYPO</name>
<evidence type="ECO:0000259" key="12">
    <source>
        <dbReference type="PROSITE" id="PS50048"/>
    </source>
</evidence>
<comment type="similarity">
    <text evidence="8">Belongs to the pacC/RIM101 family.</text>
</comment>
<dbReference type="PANTHER" id="PTHR47660:SF2">
    <property type="entry name" value="TRANSCRIPTION FACTOR WITH C2H2 AND ZN(2)-CYS(6) DNA BINDING DOMAIN (EUROFUNG)"/>
    <property type="match status" value="1"/>
</dbReference>
<feature type="domain" description="Zn(2)-C6 fungal-type" evidence="12">
    <location>
        <begin position="172"/>
        <end position="201"/>
    </location>
</feature>
<dbReference type="STRING" id="1531966.A0A0A1TS84"/>
<dbReference type="PROSITE" id="PS50157">
    <property type="entry name" value="ZINC_FINGER_C2H2_2"/>
    <property type="match status" value="2"/>
</dbReference>
<evidence type="ECO:0000256" key="10">
    <source>
        <dbReference type="PROSITE-ProRule" id="PRU00042"/>
    </source>
</evidence>
<dbReference type="GO" id="GO:0006351">
    <property type="term" value="P:DNA-templated transcription"/>
    <property type="evidence" value="ECO:0007669"/>
    <property type="project" value="InterPro"/>
</dbReference>
<evidence type="ECO:0000256" key="7">
    <source>
        <dbReference type="ARBA" id="ARBA00023242"/>
    </source>
</evidence>
<feature type="region of interest" description="Disordered" evidence="11">
    <location>
        <begin position="225"/>
        <end position="280"/>
    </location>
</feature>
<protein>
    <recommendedName>
        <fullName evidence="9">pH-response transcription factor pacC/RIM101</fullName>
    </recommendedName>
</protein>
<evidence type="ECO:0000256" key="6">
    <source>
        <dbReference type="ARBA" id="ARBA00023163"/>
    </source>
</evidence>
<keyword evidence="1" id="KW-0479">Metal-binding</keyword>
<keyword evidence="6" id="KW-0804">Transcription</keyword>